<protein>
    <submittedName>
        <fullName evidence="1">Uncharacterized protein</fullName>
    </submittedName>
</protein>
<name>A0ACC2XFH2_9TREE</name>
<proteinExistence type="predicted"/>
<reference evidence="1" key="1">
    <citation type="submission" date="2023-04" db="EMBL/GenBank/DDBJ databases">
        <title>Draft Genome sequencing of Naganishia species isolated from polar environments using Oxford Nanopore Technology.</title>
        <authorList>
            <person name="Leo P."/>
            <person name="Venkateswaran K."/>
        </authorList>
    </citation>
    <scope>NUCLEOTIDE SEQUENCE</scope>
    <source>
        <strain evidence="1">DBVPG 5303</strain>
    </source>
</reference>
<sequence>MFMSATDEEMHRADGLGIDHVTYALFVFSLSFIIFLHMSFLVHLYSNSGKNKAAAAETSAKEEGYEAVRLSNSQMSPTQDFEAESFELTNRHSEDGDPVDLTGKDEIDWMRSDR</sequence>
<organism evidence="1 2">
    <name type="scientific">Naganishia onofrii</name>
    <dbReference type="NCBI Taxonomy" id="1851511"/>
    <lineage>
        <taxon>Eukaryota</taxon>
        <taxon>Fungi</taxon>
        <taxon>Dikarya</taxon>
        <taxon>Basidiomycota</taxon>
        <taxon>Agaricomycotina</taxon>
        <taxon>Tremellomycetes</taxon>
        <taxon>Filobasidiales</taxon>
        <taxon>Filobasidiaceae</taxon>
        <taxon>Naganishia</taxon>
    </lineage>
</organism>
<accession>A0ACC2XFH2</accession>
<gene>
    <name evidence="1" type="ORF">QFC24_004408</name>
</gene>
<comment type="caution">
    <text evidence="1">The sequence shown here is derived from an EMBL/GenBank/DDBJ whole genome shotgun (WGS) entry which is preliminary data.</text>
</comment>
<dbReference type="EMBL" id="JASBWV010000015">
    <property type="protein sequence ID" value="KAJ9122179.1"/>
    <property type="molecule type" value="Genomic_DNA"/>
</dbReference>
<evidence type="ECO:0000313" key="2">
    <source>
        <dbReference type="Proteomes" id="UP001234202"/>
    </source>
</evidence>
<keyword evidence="2" id="KW-1185">Reference proteome</keyword>
<dbReference type="Proteomes" id="UP001234202">
    <property type="component" value="Unassembled WGS sequence"/>
</dbReference>
<evidence type="ECO:0000313" key="1">
    <source>
        <dbReference type="EMBL" id="KAJ9122179.1"/>
    </source>
</evidence>